<feature type="chain" id="PRO_5004777504" evidence="1">
    <location>
        <begin position="18"/>
        <end position="60"/>
    </location>
</feature>
<protein>
    <submittedName>
        <fullName evidence="2">Uncharacterized protein</fullName>
    </submittedName>
</protein>
<dbReference type="AlphaFoldDB" id="V9IAF8"/>
<proteinExistence type="evidence at transcript level"/>
<dbReference type="EMBL" id="JR036900">
    <property type="protein sequence ID" value="AEY57461.1"/>
    <property type="molecule type" value="mRNA"/>
</dbReference>
<gene>
    <name evidence="2" type="ORF">ACCB00240.3</name>
</gene>
<name>V9IAF8_APICE</name>
<feature type="signal peptide" evidence="1">
    <location>
        <begin position="1"/>
        <end position="17"/>
    </location>
</feature>
<organism evidence="2">
    <name type="scientific">Apis cerana</name>
    <name type="common">Indian honeybee</name>
    <dbReference type="NCBI Taxonomy" id="7461"/>
    <lineage>
        <taxon>Eukaryota</taxon>
        <taxon>Metazoa</taxon>
        <taxon>Ecdysozoa</taxon>
        <taxon>Arthropoda</taxon>
        <taxon>Hexapoda</taxon>
        <taxon>Insecta</taxon>
        <taxon>Pterygota</taxon>
        <taxon>Neoptera</taxon>
        <taxon>Endopterygota</taxon>
        <taxon>Hymenoptera</taxon>
        <taxon>Apocrita</taxon>
        <taxon>Aculeata</taxon>
        <taxon>Apoidea</taxon>
        <taxon>Anthophila</taxon>
        <taxon>Apidae</taxon>
        <taxon>Apis</taxon>
    </lineage>
</organism>
<reference evidence="2" key="1">
    <citation type="submission" date="2011-11" db="EMBL/GenBank/DDBJ databases">
        <title>Decoding the brain transcriptome of the Eastern honeybee (Apis cerana) based on pyrosequencing.</title>
        <authorList>
            <person name="Sun L."/>
            <person name="Zheng H."/>
            <person name="Wang Y."/>
            <person name="Xie X."/>
            <person name="Zhu Y."/>
            <person name="Gu W."/>
            <person name="Wang S."/>
        </authorList>
    </citation>
    <scope>NUCLEOTIDE SEQUENCE</scope>
    <source>
        <tissue evidence="2">Brain</tissue>
    </source>
</reference>
<evidence type="ECO:0000313" key="2">
    <source>
        <dbReference type="EMBL" id="AEY57461.1"/>
    </source>
</evidence>
<keyword evidence="1" id="KW-0732">Signal</keyword>
<accession>V9IAF8</accession>
<sequence length="60" mass="7056">MIKLHMCFLLKICVITAATNKTFLDTPDNLTLFRLMRTWILNNFELNLQNITKLSIKSKK</sequence>
<evidence type="ECO:0000256" key="1">
    <source>
        <dbReference type="SAM" id="SignalP"/>
    </source>
</evidence>